<dbReference type="InterPro" id="IPR043131">
    <property type="entry name" value="BCAT-like_N"/>
</dbReference>
<proteinExistence type="inferred from homology"/>
<gene>
    <name evidence="4" type="ORF">S03H2_04875</name>
</gene>
<dbReference type="GO" id="GO:0046394">
    <property type="term" value="P:carboxylic acid biosynthetic process"/>
    <property type="evidence" value="ECO:0007669"/>
    <property type="project" value="UniProtKB-ARBA"/>
</dbReference>
<reference evidence="4" key="1">
    <citation type="journal article" date="2014" name="Front. Microbiol.">
        <title>High frequency of phylogenetically diverse reductive dehalogenase-homologous genes in deep subseafloor sedimentary metagenomes.</title>
        <authorList>
            <person name="Kawai M."/>
            <person name="Futagami T."/>
            <person name="Toyoda A."/>
            <person name="Takaki Y."/>
            <person name="Nishi S."/>
            <person name="Hori S."/>
            <person name="Arai W."/>
            <person name="Tsubouchi T."/>
            <person name="Morono Y."/>
            <person name="Uchiyama I."/>
            <person name="Ito T."/>
            <person name="Fujiyama A."/>
            <person name="Inagaki F."/>
            <person name="Takami H."/>
        </authorList>
    </citation>
    <scope>NUCLEOTIDE SEQUENCE</scope>
    <source>
        <strain evidence="4">Expedition CK06-06</strain>
    </source>
</reference>
<dbReference type="EMBL" id="BARU01001979">
    <property type="protein sequence ID" value="GAH22849.1"/>
    <property type="molecule type" value="Genomic_DNA"/>
</dbReference>
<evidence type="ECO:0008006" key="5">
    <source>
        <dbReference type="Google" id="ProtNLM"/>
    </source>
</evidence>
<keyword evidence="3" id="KW-0663">Pyridoxal phosphate</keyword>
<dbReference type="GO" id="GO:0008652">
    <property type="term" value="P:amino acid biosynthetic process"/>
    <property type="evidence" value="ECO:0007669"/>
    <property type="project" value="UniProtKB-ARBA"/>
</dbReference>
<comment type="similarity">
    <text evidence="2">Belongs to the class-IV pyridoxal-phosphate-dependent aminotransferase family.</text>
</comment>
<dbReference type="FunFam" id="3.20.10.10:FF:000002">
    <property type="entry name" value="D-alanine aminotransferase"/>
    <property type="match status" value="1"/>
</dbReference>
<dbReference type="InterPro" id="IPR001544">
    <property type="entry name" value="Aminotrans_IV"/>
</dbReference>
<dbReference type="InterPro" id="IPR050571">
    <property type="entry name" value="Class-IV_PLP-Dep_Aminotrnsfr"/>
</dbReference>
<sequence>MLEKKKVKERIVYLDGRFVPESQATISIFDTAFHNAYMVHEAIRTFNGKLFKLEQHTARLFRSLRCARIDAAMGPSEMKKISLEVLEANQHLLGENDDYWIYQHVSAGVVPQFRYEDRTYKDSTVIIYCWMLPFKAYARYYEVGAHAITPWVRRISPQCVDPKIKTCSRMDLNLGTREAKLIDPDGYCLLLDEQTNVAEGDGYNFFIVSKGVLRTPSLRNVLGGISRETVMELAKEMKICVEETDIQTYDVCNADEAFFTATSYCILPVTKFNGIQIGQGKPGLLTKRLLEAWSNKVGINIVKQALSHLEEK</sequence>
<dbReference type="AlphaFoldDB" id="X1F0C1"/>
<evidence type="ECO:0000256" key="2">
    <source>
        <dbReference type="ARBA" id="ARBA00009320"/>
    </source>
</evidence>
<dbReference type="SUPFAM" id="SSF56752">
    <property type="entry name" value="D-aminoacid aminotransferase-like PLP-dependent enzymes"/>
    <property type="match status" value="1"/>
</dbReference>
<dbReference type="Gene3D" id="3.20.10.10">
    <property type="entry name" value="D-amino Acid Aminotransferase, subunit A, domain 2"/>
    <property type="match status" value="1"/>
</dbReference>
<evidence type="ECO:0000313" key="4">
    <source>
        <dbReference type="EMBL" id="GAH22849.1"/>
    </source>
</evidence>
<dbReference type="PANTHER" id="PTHR42743">
    <property type="entry name" value="AMINO-ACID AMINOTRANSFERASE"/>
    <property type="match status" value="1"/>
</dbReference>
<dbReference type="GO" id="GO:0003824">
    <property type="term" value="F:catalytic activity"/>
    <property type="evidence" value="ECO:0007669"/>
    <property type="project" value="InterPro"/>
</dbReference>
<accession>X1F0C1</accession>
<dbReference type="Pfam" id="PF01063">
    <property type="entry name" value="Aminotran_4"/>
    <property type="match status" value="1"/>
</dbReference>
<organism evidence="4">
    <name type="scientific">marine sediment metagenome</name>
    <dbReference type="NCBI Taxonomy" id="412755"/>
    <lineage>
        <taxon>unclassified sequences</taxon>
        <taxon>metagenomes</taxon>
        <taxon>ecological metagenomes</taxon>
    </lineage>
</organism>
<dbReference type="InterPro" id="IPR043132">
    <property type="entry name" value="BCAT-like_C"/>
</dbReference>
<name>X1F0C1_9ZZZZ</name>
<evidence type="ECO:0000256" key="1">
    <source>
        <dbReference type="ARBA" id="ARBA00001933"/>
    </source>
</evidence>
<comment type="cofactor">
    <cofactor evidence="1">
        <name>pyridoxal 5'-phosphate</name>
        <dbReference type="ChEBI" id="CHEBI:597326"/>
    </cofactor>
</comment>
<dbReference type="Gene3D" id="3.30.470.10">
    <property type="match status" value="1"/>
</dbReference>
<evidence type="ECO:0000256" key="3">
    <source>
        <dbReference type="ARBA" id="ARBA00022898"/>
    </source>
</evidence>
<protein>
    <recommendedName>
        <fullName evidence="5">Branched-chain-amino-acid transaminase</fullName>
    </recommendedName>
</protein>
<comment type="caution">
    <text evidence="4">The sequence shown here is derived from an EMBL/GenBank/DDBJ whole genome shotgun (WGS) entry which is preliminary data.</text>
</comment>
<dbReference type="InterPro" id="IPR036038">
    <property type="entry name" value="Aminotransferase-like"/>
</dbReference>
<dbReference type="PANTHER" id="PTHR42743:SF11">
    <property type="entry name" value="AMINODEOXYCHORISMATE LYASE"/>
    <property type="match status" value="1"/>
</dbReference>